<keyword evidence="1" id="KW-0812">Transmembrane</keyword>
<feature type="transmembrane region" description="Helical" evidence="1">
    <location>
        <begin position="67"/>
        <end position="87"/>
    </location>
</feature>
<accession>A0A1H8I572</accession>
<evidence type="ECO:0000313" key="3">
    <source>
        <dbReference type="Proteomes" id="UP000199300"/>
    </source>
</evidence>
<dbReference type="OrthoDB" id="2353183at2"/>
<dbReference type="Proteomes" id="UP000199300">
    <property type="component" value="Unassembled WGS sequence"/>
</dbReference>
<gene>
    <name evidence="2" type="ORF">SAMN04488134_101529</name>
</gene>
<dbReference type="RefSeq" id="WP_091494520.1">
    <property type="nucleotide sequence ID" value="NZ_FODJ01000001.1"/>
</dbReference>
<keyword evidence="1" id="KW-0472">Membrane</keyword>
<proteinExistence type="predicted"/>
<dbReference type="STRING" id="872970.SAMN04488134_101529"/>
<sequence length="126" mass="14598">MPNVLVYLLAFAITFPFLMTLLIYCLVKALTGSKKKAFHHAIEWSALIYLVTNDFILRTYFSLNLSLLILLIMLIIFLLFIIFQWRLVGDIFIKRVCQLFLRATFLCQSLLNIGLVIVILIKSLIN</sequence>
<keyword evidence="3" id="KW-1185">Reference proteome</keyword>
<keyword evidence="1" id="KW-1133">Transmembrane helix</keyword>
<dbReference type="Pfam" id="PF11877">
    <property type="entry name" value="DUF3397"/>
    <property type="match status" value="1"/>
</dbReference>
<name>A0A1H8I572_9BACI</name>
<evidence type="ECO:0000313" key="2">
    <source>
        <dbReference type="EMBL" id="SEN63763.1"/>
    </source>
</evidence>
<dbReference type="AlphaFoldDB" id="A0A1H8I572"/>
<dbReference type="InterPro" id="IPR024515">
    <property type="entry name" value="DUF3397"/>
</dbReference>
<dbReference type="EMBL" id="FODJ01000001">
    <property type="protein sequence ID" value="SEN63763.1"/>
    <property type="molecule type" value="Genomic_DNA"/>
</dbReference>
<feature type="transmembrane region" description="Helical" evidence="1">
    <location>
        <begin position="6"/>
        <end position="30"/>
    </location>
</feature>
<protein>
    <recommendedName>
        <fullName evidence="4">DUF3397 domain-containing protein</fullName>
    </recommendedName>
</protein>
<feature type="transmembrane region" description="Helical" evidence="1">
    <location>
        <begin position="99"/>
        <end position="121"/>
    </location>
</feature>
<evidence type="ECO:0000256" key="1">
    <source>
        <dbReference type="SAM" id="Phobius"/>
    </source>
</evidence>
<reference evidence="2 3" key="1">
    <citation type="submission" date="2016-10" db="EMBL/GenBank/DDBJ databases">
        <authorList>
            <person name="de Groot N.N."/>
        </authorList>
    </citation>
    <scope>NUCLEOTIDE SEQUENCE [LARGE SCALE GENOMIC DNA]</scope>
    <source>
        <strain evidence="2 3">CGMCC 1.10434</strain>
    </source>
</reference>
<evidence type="ECO:0008006" key="4">
    <source>
        <dbReference type="Google" id="ProtNLM"/>
    </source>
</evidence>
<organism evidence="2 3">
    <name type="scientific">Amphibacillus marinus</name>
    <dbReference type="NCBI Taxonomy" id="872970"/>
    <lineage>
        <taxon>Bacteria</taxon>
        <taxon>Bacillati</taxon>
        <taxon>Bacillota</taxon>
        <taxon>Bacilli</taxon>
        <taxon>Bacillales</taxon>
        <taxon>Bacillaceae</taxon>
        <taxon>Amphibacillus</taxon>
    </lineage>
</organism>